<dbReference type="Proteomes" id="UP000014680">
    <property type="component" value="Unassembled WGS sequence"/>
</dbReference>
<keyword evidence="3" id="KW-1185">Reference proteome</keyword>
<feature type="compositionally biased region" description="Acidic residues" evidence="1">
    <location>
        <begin position="342"/>
        <end position="357"/>
    </location>
</feature>
<dbReference type="VEuPathDB" id="AmoebaDB:EIN_417400"/>
<evidence type="ECO:0000313" key="3">
    <source>
        <dbReference type="Proteomes" id="UP000014680"/>
    </source>
</evidence>
<dbReference type="KEGG" id="eiv:EIN_417400"/>
<evidence type="ECO:0000256" key="1">
    <source>
        <dbReference type="SAM" id="MobiDB-lite"/>
    </source>
</evidence>
<organism evidence="2 3">
    <name type="scientific">Entamoeba invadens IP1</name>
    <dbReference type="NCBI Taxonomy" id="370355"/>
    <lineage>
        <taxon>Eukaryota</taxon>
        <taxon>Amoebozoa</taxon>
        <taxon>Evosea</taxon>
        <taxon>Archamoebae</taxon>
        <taxon>Mastigamoebida</taxon>
        <taxon>Entamoebidae</taxon>
        <taxon>Entamoeba</taxon>
    </lineage>
</organism>
<reference evidence="2 3" key="1">
    <citation type="submission" date="2012-10" db="EMBL/GenBank/DDBJ databases">
        <authorList>
            <person name="Zafar N."/>
            <person name="Inman J."/>
            <person name="Hall N."/>
            <person name="Lorenzi H."/>
            <person name="Caler E."/>
        </authorList>
    </citation>
    <scope>NUCLEOTIDE SEQUENCE [LARGE SCALE GENOMIC DNA]</scope>
    <source>
        <strain evidence="2 3">IP1</strain>
    </source>
</reference>
<feature type="region of interest" description="Disordered" evidence="1">
    <location>
        <begin position="335"/>
        <end position="357"/>
    </location>
</feature>
<sequence length="357" mass="41172">MAKTERTTLEPIFLMNVVLYITQSDVENFVLVSHKCCDALDRLHVNPWSSESEKSEAVVKKILKYFPKLQTLQIDPKTANTLSDETLANIPRIRIVYTNNKQSHIKNAKVKELSDTVYTIDSKKLETPNVYVVRAFFDDFTELTNLVQFIEEYPNIEFIEIMCYSFEQIKNPIQKLLKRGGIKIHVKFEVSNFTMYDHFEAFRKEVGTTNIYYSFNAIFTNGTYLLVPPDVVAKDLHGIFYGDGEMAHKLYAIKEARISVSDYCNADLRGLTCLTLLEIYCYNKVTLNLPTSLIELNLSSKINVANFSDLKCLKKVNKNEFVQGKQLHEYTLPSYDNSYDSDYSDDYDSDDSDHDSE</sequence>
<proteinExistence type="predicted"/>
<name>A0A0A1TWE0_ENTIV</name>
<dbReference type="EMBL" id="KB207254">
    <property type="protein sequence ID" value="ELP83631.1"/>
    <property type="molecule type" value="Genomic_DNA"/>
</dbReference>
<protein>
    <submittedName>
        <fullName evidence="2">Uncharacterized protein</fullName>
    </submittedName>
</protein>
<gene>
    <name evidence="2" type="ORF">EIN_417400</name>
</gene>
<evidence type="ECO:0000313" key="2">
    <source>
        <dbReference type="EMBL" id="ELP83631.1"/>
    </source>
</evidence>
<accession>A0A0A1TWE0</accession>
<dbReference type="GeneID" id="14882594"/>
<dbReference type="RefSeq" id="XP_004182977.1">
    <property type="nucleotide sequence ID" value="XM_004182929.1"/>
</dbReference>
<dbReference type="AlphaFoldDB" id="A0A0A1TWE0"/>